<feature type="transmembrane region" description="Helical" evidence="5">
    <location>
        <begin position="206"/>
        <end position="227"/>
    </location>
</feature>
<evidence type="ECO:0000256" key="4">
    <source>
        <dbReference type="ARBA" id="ARBA00023136"/>
    </source>
</evidence>
<reference evidence="7 9" key="2">
    <citation type="journal article" date="2013" name="Nature">
        <title>Insights into bilaterian evolution from three spiralian genomes.</title>
        <authorList>
            <person name="Simakov O."/>
            <person name="Marletaz F."/>
            <person name="Cho S.J."/>
            <person name="Edsinger-Gonzales E."/>
            <person name="Havlak P."/>
            <person name="Hellsten U."/>
            <person name="Kuo D.H."/>
            <person name="Larsson T."/>
            <person name="Lv J."/>
            <person name="Arendt D."/>
            <person name="Savage R."/>
            <person name="Osoegawa K."/>
            <person name="de Jong P."/>
            <person name="Grimwood J."/>
            <person name="Chapman J.A."/>
            <person name="Shapiro H."/>
            <person name="Aerts A."/>
            <person name="Otillar R.P."/>
            <person name="Terry A.Y."/>
            <person name="Boore J.L."/>
            <person name="Grigoriev I.V."/>
            <person name="Lindberg D.R."/>
            <person name="Seaver E.C."/>
            <person name="Weisblat D.A."/>
            <person name="Putnam N.H."/>
            <person name="Rokhsar D.S."/>
        </authorList>
    </citation>
    <scope>NUCLEOTIDE SEQUENCE</scope>
</reference>
<dbReference type="GO" id="GO:0005886">
    <property type="term" value="C:plasma membrane"/>
    <property type="evidence" value="ECO:0007669"/>
    <property type="project" value="InterPro"/>
</dbReference>
<dbReference type="EnsemblMetazoa" id="HelroT123810">
    <property type="protein sequence ID" value="HelroP123810"/>
    <property type="gene ID" value="HelroG123810"/>
</dbReference>
<evidence type="ECO:0000313" key="7">
    <source>
        <dbReference type="EMBL" id="ESO12725.1"/>
    </source>
</evidence>
<evidence type="ECO:0000256" key="1">
    <source>
        <dbReference type="ARBA" id="ARBA00004141"/>
    </source>
</evidence>
<dbReference type="GO" id="GO:0005261">
    <property type="term" value="F:monoatomic cation channel activity"/>
    <property type="evidence" value="ECO:0007669"/>
    <property type="project" value="InterPro"/>
</dbReference>
<dbReference type="FunFam" id="1.20.120.350:FF:000004">
    <property type="entry name" value="Sodium channel protein"/>
    <property type="match status" value="1"/>
</dbReference>
<reference evidence="9" key="1">
    <citation type="submission" date="2012-12" db="EMBL/GenBank/DDBJ databases">
        <authorList>
            <person name="Hellsten U."/>
            <person name="Grimwood J."/>
            <person name="Chapman J.A."/>
            <person name="Shapiro H."/>
            <person name="Aerts A."/>
            <person name="Otillar R.P."/>
            <person name="Terry A.Y."/>
            <person name="Boore J.L."/>
            <person name="Simakov O."/>
            <person name="Marletaz F."/>
            <person name="Cho S.-J."/>
            <person name="Edsinger-Gonzales E."/>
            <person name="Havlak P."/>
            <person name="Kuo D.-H."/>
            <person name="Larsson T."/>
            <person name="Lv J."/>
            <person name="Arendt D."/>
            <person name="Savage R."/>
            <person name="Osoegawa K."/>
            <person name="de Jong P."/>
            <person name="Lindberg D.R."/>
            <person name="Seaver E.C."/>
            <person name="Weisblat D.A."/>
            <person name="Putnam N.H."/>
            <person name="Grigoriev I.V."/>
            <person name="Rokhsar D.S."/>
        </authorList>
    </citation>
    <scope>NUCLEOTIDE SEQUENCE</scope>
</reference>
<keyword evidence="9" id="KW-1185">Reference proteome</keyword>
<feature type="domain" description="Ion transport" evidence="6">
    <location>
        <begin position="176"/>
        <end position="300"/>
    </location>
</feature>
<dbReference type="InterPro" id="IPR043203">
    <property type="entry name" value="VGCC_Ca_Na"/>
</dbReference>
<evidence type="ECO:0000259" key="6">
    <source>
        <dbReference type="Pfam" id="PF00520"/>
    </source>
</evidence>
<dbReference type="CDD" id="cd13433">
    <property type="entry name" value="Na_channel_gate"/>
    <property type="match status" value="1"/>
</dbReference>
<dbReference type="GeneID" id="20195840"/>
<dbReference type="STRING" id="6412.T1EGZ0"/>
<dbReference type="Gene3D" id="1.10.287.70">
    <property type="match status" value="1"/>
</dbReference>
<evidence type="ECO:0000313" key="9">
    <source>
        <dbReference type="Proteomes" id="UP000015101"/>
    </source>
</evidence>
<dbReference type="Proteomes" id="UP000015101">
    <property type="component" value="Unassembled WGS sequence"/>
</dbReference>
<keyword evidence="3 5" id="KW-1133">Transmembrane helix</keyword>
<name>T1EGZ0_HELRO</name>
<evidence type="ECO:0000256" key="2">
    <source>
        <dbReference type="ARBA" id="ARBA00022692"/>
    </source>
</evidence>
<sequence>VNLFGGKFKQCLDANKVRVNVTDAANKTDCEAKFHLNYTWYNPKINFDNVLAGYLALFQVATFKGWVDIMDNAINSKPEEDQQPEHEVRSGMYMYFVFFIVFGAFFTLNLFIGVIIENFNMQKKKAGGSLEMLMTEDQKKYYNAMKKLGSKQPQKPIPKPKIKIQLLFFQLTTSQKFDIFIMIIILLNMMTMAIEHYDQSKTLEITLFYVNIVFVVIFSCECVMKLVGLRHYYFKQPWNVFDFVVVISSVLATAFLDQTEHMKDLPISPTLLRVVRVFRVGRILRLVKSAKGIRTLLFSLAV</sequence>
<dbReference type="FunFam" id="1.10.287.70:FF:000385">
    <property type="entry name" value="Voltage-gated sodium channel alpha subunit isoform 2"/>
    <property type="match status" value="1"/>
</dbReference>
<dbReference type="Pfam" id="PF00520">
    <property type="entry name" value="Ion_trans"/>
    <property type="match status" value="2"/>
</dbReference>
<protein>
    <recommendedName>
        <fullName evidence="6">Ion transport domain-containing protein</fullName>
    </recommendedName>
</protein>
<gene>
    <name evidence="8" type="primary">20195840</name>
    <name evidence="7" type="ORF">HELRODRAFT_123810</name>
</gene>
<keyword evidence="4 5" id="KW-0472">Membrane</keyword>
<feature type="transmembrane region" description="Helical" evidence="5">
    <location>
        <begin position="177"/>
        <end position="194"/>
    </location>
</feature>
<keyword evidence="2 5" id="KW-0812">Transmembrane</keyword>
<dbReference type="CTD" id="20195840"/>
<feature type="domain" description="Ion transport" evidence="6">
    <location>
        <begin position="1"/>
        <end position="126"/>
    </location>
</feature>
<accession>T1EGZ0</accession>
<feature type="transmembrane region" description="Helical" evidence="5">
    <location>
        <begin position="93"/>
        <end position="116"/>
    </location>
</feature>
<dbReference type="EMBL" id="AMQM01000222">
    <property type="status" value="NOT_ANNOTATED_CDS"/>
    <property type="molecule type" value="Genomic_DNA"/>
</dbReference>
<dbReference type="InterPro" id="IPR005821">
    <property type="entry name" value="Ion_trans_dom"/>
</dbReference>
<dbReference type="PANTHER" id="PTHR10037">
    <property type="entry name" value="VOLTAGE-GATED CATION CHANNEL CALCIUM AND SODIUM"/>
    <property type="match status" value="1"/>
</dbReference>
<dbReference type="Gene3D" id="1.20.120.350">
    <property type="entry name" value="Voltage-gated potassium channels. Chain C"/>
    <property type="match status" value="1"/>
</dbReference>
<organism evidence="8 9">
    <name type="scientific">Helobdella robusta</name>
    <name type="common">Californian leech</name>
    <dbReference type="NCBI Taxonomy" id="6412"/>
    <lineage>
        <taxon>Eukaryota</taxon>
        <taxon>Metazoa</taxon>
        <taxon>Spiralia</taxon>
        <taxon>Lophotrochozoa</taxon>
        <taxon>Annelida</taxon>
        <taxon>Clitellata</taxon>
        <taxon>Hirudinea</taxon>
        <taxon>Rhynchobdellida</taxon>
        <taxon>Glossiphoniidae</taxon>
        <taxon>Helobdella</taxon>
    </lineage>
</organism>
<dbReference type="EMBL" id="KB095811">
    <property type="protein sequence ID" value="ESO12725.1"/>
    <property type="molecule type" value="Genomic_DNA"/>
</dbReference>
<dbReference type="PANTHER" id="PTHR10037:SF288">
    <property type="entry name" value="SODIUM CHANNEL PROTEIN PARA"/>
    <property type="match status" value="1"/>
</dbReference>
<dbReference type="InterPro" id="IPR027359">
    <property type="entry name" value="Volt_channel_dom_sf"/>
</dbReference>
<evidence type="ECO:0000256" key="5">
    <source>
        <dbReference type="SAM" id="Phobius"/>
    </source>
</evidence>
<proteinExistence type="predicted"/>
<dbReference type="KEGG" id="hro:HELRODRAFT_123810"/>
<dbReference type="SUPFAM" id="SSF81324">
    <property type="entry name" value="Voltage-gated potassium channels"/>
    <property type="match status" value="2"/>
</dbReference>
<dbReference type="RefSeq" id="XP_009009445.1">
    <property type="nucleotide sequence ID" value="XM_009011197.1"/>
</dbReference>
<dbReference type="InParanoid" id="T1EGZ0"/>
<comment type="subcellular location">
    <subcellularLocation>
        <location evidence="1">Membrane</location>
        <topology evidence="1">Multi-pass membrane protein</topology>
    </subcellularLocation>
</comment>
<evidence type="ECO:0000256" key="3">
    <source>
        <dbReference type="ARBA" id="ARBA00022989"/>
    </source>
</evidence>
<dbReference type="InterPro" id="IPR044564">
    <property type="entry name" value="Na_chnl_inactivation_gate"/>
</dbReference>
<reference evidence="8" key="3">
    <citation type="submission" date="2015-06" db="UniProtKB">
        <authorList>
            <consortium name="EnsemblMetazoa"/>
        </authorList>
    </citation>
    <scope>IDENTIFICATION</scope>
</reference>
<dbReference type="OMA" id="ERHEWSP"/>
<dbReference type="eggNOG" id="KOG2301">
    <property type="taxonomic scope" value="Eukaryota"/>
</dbReference>
<dbReference type="OrthoDB" id="431720at2759"/>
<evidence type="ECO:0000313" key="8">
    <source>
        <dbReference type="EnsemblMetazoa" id="HelroP123810"/>
    </source>
</evidence>
<dbReference type="AlphaFoldDB" id="T1EGZ0"/>
<dbReference type="HOGENOM" id="CLU_923087_0_0_1"/>